<dbReference type="AlphaFoldDB" id="A0A645G5J2"/>
<dbReference type="Gene3D" id="2.60.450.10">
    <property type="entry name" value="Lipopolysaccharide (LPS) transport protein A like domain"/>
    <property type="match status" value="1"/>
</dbReference>
<sequence length="243" mass="26486">MGRKVPVRALCTGKVKVEDNSARLESGSLDIRFGDRVKPGTVEAEKIIAENGVTIRNIPEPATGAEAKAKPAGLLARRPGNVTTLDARRGELDLVANEADFYDKVKVSEPGSELTCEHLKAIARTTGDVIPDLESYRARDEFPDRIAVGAGRELVRVTADRDVRLKRTLPSGEVQRATGDHAVYEVKERTLVMTADPPHRPTAVTTDSGMVGDKVTIELDTEEVLVDNGDALTRLNDFKFDKK</sequence>
<accession>A0A645G5J2</accession>
<reference evidence="1" key="1">
    <citation type="submission" date="2019-08" db="EMBL/GenBank/DDBJ databases">
        <authorList>
            <person name="Kucharzyk K."/>
            <person name="Murdoch R.W."/>
            <person name="Higgins S."/>
            <person name="Loffler F."/>
        </authorList>
    </citation>
    <scope>NUCLEOTIDE SEQUENCE</scope>
</reference>
<proteinExistence type="predicted"/>
<dbReference type="EMBL" id="VSSQ01070015">
    <property type="protein sequence ID" value="MPN21915.1"/>
    <property type="molecule type" value="Genomic_DNA"/>
</dbReference>
<organism evidence="1">
    <name type="scientific">bioreactor metagenome</name>
    <dbReference type="NCBI Taxonomy" id="1076179"/>
    <lineage>
        <taxon>unclassified sequences</taxon>
        <taxon>metagenomes</taxon>
        <taxon>ecological metagenomes</taxon>
    </lineage>
</organism>
<gene>
    <name evidence="1" type="ORF">SDC9_169297</name>
</gene>
<protein>
    <submittedName>
        <fullName evidence="1">Uncharacterized protein</fullName>
    </submittedName>
</protein>
<evidence type="ECO:0000313" key="1">
    <source>
        <dbReference type="EMBL" id="MPN21915.1"/>
    </source>
</evidence>
<comment type="caution">
    <text evidence="1">The sequence shown here is derived from an EMBL/GenBank/DDBJ whole genome shotgun (WGS) entry which is preliminary data.</text>
</comment>
<name>A0A645G5J2_9ZZZZ</name>